<dbReference type="PROSITE" id="PS50893">
    <property type="entry name" value="ABC_TRANSPORTER_2"/>
    <property type="match status" value="1"/>
</dbReference>
<dbReference type="RefSeq" id="WP_163819067.1">
    <property type="nucleotide sequence ID" value="NZ_JAAGOB010000006.1"/>
</dbReference>
<dbReference type="EMBL" id="JAAGOB010000006">
    <property type="protein sequence ID" value="NED96302.1"/>
    <property type="molecule type" value="Genomic_DNA"/>
</dbReference>
<organism evidence="6 7">
    <name type="scientific">Phytoactinopolyspora alkaliphila</name>
    <dbReference type="NCBI Taxonomy" id="1783498"/>
    <lineage>
        <taxon>Bacteria</taxon>
        <taxon>Bacillati</taxon>
        <taxon>Actinomycetota</taxon>
        <taxon>Actinomycetes</taxon>
        <taxon>Jiangellales</taxon>
        <taxon>Jiangellaceae</taxon>
        <taxon>Phytoactinopolyspora</taxon>
    </lineage>
</organism>
<dbReference type="InterPro" id="IPR003439">
    <property type="entry name" value="ABC_transporter-like_ATP-bd"/>
</dbReference>
<sequence>MSRITGDPILDVQDLAMRFPVKKGLFGRTVGHVHAVDGVSFTIQQGETLGLVGESGCGKTTLGRSVARILEPTSGQIVYRGRDGAATDLATLGRRQLRPFQRDIRVVFQDPFSSLNPRMTLLQIVGDPLRAHGIAAGGELEDRVAEMLTRVGLSPKYMRRYPHAFSGGERQRVNIARALIVHPRLVIADEPVSALDVSVRAQILNLLWDLQDEFDLTYLFISHDLSVVESICDRVAVMYLGRIAELAQTAELYARPRHPYTEALLSAVPVPDPRLRDGDRRIRIADDLPDPADPPPGCRFHSRCRYAEPGTCDVPGSEPALGAVGPEHLAACHLTDRLTLQSPFDAPRSR</sequence>
<dbReference type="FunFam" id="3.40.50.300:FF:000016">
    <property type="entry name" value="Oligopeptide ABC transporter ATP-binding component"/>
    <property type="match status" value="1"/>
</dbReference>
<dbReference type="GO" id="GO:0015833">
    <property type="term" value="P:peptide transport"/>
    <property type="evidence" value="ECO:0007669"/>
    <property type="project" value="InterPro"/>
</dbReference>
<gene>
    <name evidence="6" type="ORF">G1H11_13390</name>
</gene>
<dbReference type="InterPro" id="IPR003593">
    <property type="entry name" value="AAA+_ATPase"/>
</dbReference>
<dbReference type="AlphaFoldDB" id="A0A6N9YMV3"/>
<dbReference type="InterPro" id="IPR017871">
    <property type="entry name" value="ABC_transporter-like_CS"/>
</dbReference>
<protein>
    <submittedName>
        <fullName evidence="6">ATP-binding cassette domain-containing protein</fullName>
    </submittedName>
</protein>
<dbReference type="SUPFAM" id="SSF52540">
    <property type="entry name" value="P-loop containing nucleoside triphosphate hydrolases"/>
    <property type="match status" value="1"/>
</dbReference>
<dbReference type="Gene3D" id="3.40.50.300">
    <property type="entry name" value="P-loop containing nucleotide triphosphate hydrolases"/>
    <property type="match status" value="1"/>
</dbReference>
<feature type="domain" description="ABC transporter" evidence="5">
    <location>
        <begin position="10"/>
        <end position="265"/>
    </location>
</feature>
<accession>A0A6N9YMV3</accession>
<keyword evidence="4 6" id="KW-0067">ATP-binding</keyword>
<keyword evidence="2" id="KW-0813">Transport</keyword>
<dbReference type="CDD" id="cd03257">
    <property type="entry name" value="ABC_NikE_OppD_transporters"/>
    <property type="match status" value="1"/>
</dbReference>
<evidence type="ECO:0000313" key="6">
    <source>
        <dbReference type="EMBL" id="NED96302.1"/>
    </source>
</evidence>
<dbReference type="GO" id="GO:0016887">
    <property type="term" value="F:ATP hydrolysis activity"/>
    <property type="evidence" value="ECO:0007669"/>
    <property type="project" value="InterPro"/>
</dbReference>
<proteinExistence type="inferred from homology"/>
<comment type="caution">
    <text evidence="6">The sequence shown here is derived from an EMBL/GenBank/DDBJ whole genome shotgun (WGS) entry which is preliminary data.</text>
</comment>
<dbReference type="Pfam" id="PF08352">
    <property type="entry name" value="oligo_HPY"/>
    <property type="match status" value="1"/>
</dbReference>
<dbReference type="Pfam" id="PF00005">
    <property type="entry name" value="ABC_tran"/>
    <property type="match status" value="1"/>
</dbReference>
<dbReference type="PANTHER" id="PTHR43776:SF7">
    <property type="entry name" value="D,D-DIPEPTIDE TRANSPORT ATP-BINDING PROTEIN DDPF-RELATED"/>
    <property type="match status" value="1"/>
</dbReference>
<evidence type="ECO:0000259" key="5">
    <source>
        <dbReference type="PROSITE" id="PS50893"/>
    </source>
</evidence>
<evidence type="ECO:0000256" key="2">
    <source>
        <dbReference type="ARBA" id="ARBA00022448"/>
    </source>
</evidence>
<dbReference type="PANTHER" id="PTHR43776">
    <property type="entry name" value="TRANSPORT ATP-BINDING PROTEIN"/>
    <property type="match status" value="1"/>
</dbReference>
<evidence type="ECO:0000313" key="7">
    <source>
        <dbReference type="Proteomes" id="UP000469185"/>
    </source>
</evidence>
<keyword evidence="3" id="KW-0547">Nucleotide-binding</keyword>
<evidence type="ECO:0000256" key="4">
    <source>
        <dbReference type="ARBA" id="ARBA00022840"/>
    </source>
</evidence>
<dbReference type="SMART" id="SM00382">
    <property type="entry name" value="AAA"/>
    <property type="match status" value="1"/>
</dbReference>
<dbReference type="InterPro" id="IPR050319">
    <property type="entry name" value="ABC_transp_ATP-bind"/>
</dbReference>
<dbReference type="NCBIfam" id="TIGR01727">
    <property type="entry name" value="oligo_HPY"/>
    <property type="match status" value="1"/>
</dbReference>
<keyword evidence="7" id="KW-1185">Reference proteome</keyword>
<reference evidence="6 7" key="1">
    <citation type="submission" date="2020-02" db="EMBL/GenBank/DDBJ databases">
        <authorList>
            <person name="Li X.-J."/>
            <person name="Feng X.-M."/>
        </authorList>
    </citation>
    <scope>NUCLEOTIDE SEQUENCE [LARGE SCALE GENOMIC DNA]</scope>
    <source>
        <strain evidence="6 7">CGMCC 4.7225</strain>
    </source>
</reference>
<comment type="similarity">
    <text evidence="1">Belongs to the ABC transporter superfamily.</text>
</comment>
<dbReference type="PROSITE" id="PS00211">
    <property type="entry name" value="ABC_TRANSPORTER_1"/>
    <property type="match status" value="1"/>
</dbReference>
<dbReference type="InterPro" id="IPR027417">
    <property type="entry name" value="P-loop_NTPase"/>
</dbReference>
<evidence type="ECO:0000256" key="1">
    <source>
        <dbReference type="ARBA" id="ARBA00005417"/>
    </source>
</evidence>
<dbReference type="GO" id="GO:0055085">
    <property type="term" value="P:transmembrane transport"/>
    <property type="evidence" value="ECO:0007669"/>
    <property type="project" value="UniProtKB-ARBA"/>
</dbReference>
<name>A0A6N9YMV3_9ACTN</name>
<evidence type="ECO:0000256" key="3">
    <source>
        <dbReference type="ARBA" id="ARBA00022741"/>
    </source>
</evidence>
<dbReference type="InterPro" id="IPR013563">
    <property type="entry name" value="Oligopep_ABC_C"/>
</dbReference>
<dbReference type="GO" id="GO:0005524">
    <property type="term" value="F:ATP binding"/>
    <property type="evidence" value="ECO:0007669"/>
    <property type="project" value="UniProtKB-KW"/>
</dbReference>
<dbReference type="Proteomes" id="UP000469185">
    <property type="component" value="Unassembled WGS sequence"/>
</dbReference>